<proteinExistence type="predicted"/>
<accession>A0ABT0AVX7</accession>
<feature type="transmembrane region" description="Helical" evidence="7">
    <location>
        <begin position="396"/>
        <end position="414"/>
    </location>
</feature>
<protein>
    <submittedName>
        <fullName evidence="8">FUSC family protein</fullName>
    </submittedName>
</protein>
<keyword evidence="3" id="KW-1003">Cell membrane</keyword>
<feature type="transmembrane region" description="Helical" evidence="7">
    <location>
        <begin position="80"/>
        <end position="101"/>
    </location>
</feature>
<reference evidence="8" key="1">
    <citation type="submission" date="2022-03" db="EMBL/GenBank/DDBJ databases">
        <title>Identification of a novel bacterium isolated from mangrove sediments.</title>
        <authorList>
            <person name="Pan X."/>
        </authorList>
    </citation>
    <scope>NUCLEOTIDE SEQUENCE</scope>
    <source>
        <strain evidence="8">B2580</strain>
    </source>
</reference>
<evidence type="ECO:0000256" key="3">
    <source>
        <dbReference type="ARBA" id="ARBA00022475"/>
    </source>
</evidence>
<keyword evidence="2" id="KW-0813">Transport</keyword>
<keyword evidence="6 7" id="KW-0472">Membrane</keyword>
<gene>
    <name evidence="8" type="ORF">MTR64_00135</name>
</gene>
<evidence type="ECO:0000256" key="6">
    <source>
        <dbReference type="ARBA" id="ARBA00023136"/>
    </source>
</evidence>
<keyword evidence="5 7" id="KW-1133">Transmembrane helix</keyword>
<name>A0ABT0AVX7_9SPHN</name>
<evidence type="ECO:0000256" key="1">
    <source>
        <dbReference type="ARBA" id="ARBA00004651"/>
    </source>
</evidence>
<feature type="transmembrane region" description="Helical" evidence="7">
    <location>
        <begin position="368"/>
        <end position="390"/>
    </location>
</feature>
<dbReference type="PANTHER" id="PTHR30509">
    <property type="entry name" value="P-HYDROXYBENZOIC ACID EFFLUX PUMP SUBUNIT-RELATED"/>
    <property type="match status" value="1"/>
</dbReference>
<feature type="transmembrane region" description="Helical" evidence="7">
    <location>
        <begin position="315"/>
        <end position="338"/>
    </location>
</feature>
<feature type="transmembrane region" description="Helical" evidence="7">
    <location>
        <begin position="56"/>
        <end position="74"/>
    </location>
</feature>
<dbReference type="InterPro" id="IPR006726">
    <property type="entry name" value="PHBA_efflux_AaeB/fusaric-R"/>
</dbReference>
<dbReference type="PANTHER" id="PTHR30509:SF9">
    <property type="entry name" value="MULTIDRUG RESISTANCE PROTEIN MDTO"/>
    <property type="match status" value="1"/>
</dbReference>
<organism evidence="8 9">
    <name type="scientific">Novosphingobium album</name>
    <name type="common">ex Hu et al. 2023</name>
    <dbReference type="NCBI Taxonomy" id="2930093"/>
    <lineage>
        <taxon>Bacteria</taxon>
        <taxon>Pseudomonadati</taxon>
        <taxon>Pseudomonadota</taxon>
        <taxon>Alphaproteobacteria</taxon>
        <taxon>Sphingomonadales</taxon>
        <taxon>Sphingomonadaceae</taxon>
        <taxon>Novosphingobium</taxon>
    </lineage>
</organism>
<evidence type="ECO:0000313" key="9">
    <source>
        <dbReference type="Proteomes" id="UP001162880"/>
    </source>
</evidence>
<dbReference type="RefSeq" id="WP_243989638.1">
    <property type="nucleotide sequence ID" value="NZ_JALHLE010000001.1"/>
</dbReference>
<evidence type="ECO:0000256" key="5">
    <source>
        <dbReference type="ARBA" id="ARBA00022989"/>
    </source>
</evidence>
<feature type="transmembrane region" description="Helical" evidence="7">
    <location>
        <begin position="20"/>
        <end position="44"/>
    </location>
</feature>
<evidence type="ECO:0000313" key="8">
    <source>
        <dbReference type="EMBL" id="MCJ2176962.1"/>
    </source>
</evidence>
<evidence type="ECO:0000256" key="4">
    <source>
        <dbReference type="ARBA" id="ARBA00022692"/>
    </source>
</evidence>
<keyword evidence="9" id="KW-1185">Reference proteome</keyword>
<comment type="caution">
    <text evidence="8">The sequence shown here is derived from an EMBL/GenBank/DDBJ whole genome shotgun (WGS) entry which is preliminary data.</text>
</comment>
<sequence>MTSARWQAALFSAKTALAALMALWITLWAGLSMPFWAMTTTYIVANPLSGATRSKAIYRVIGTLAGAAIAVGLVPALVDWPLLLCLALSLWVGGTLAVSLLDRSPRSYTMMLAGYTALLIGFPAVDRPEAVFDIAVARVTEIVLGITCATLTHSLLWPQPVATTLGARLNAWLRDARAWRDDILEGAGAGAGRNRLAQDAMECVVLATHVPFDTSHWRDASASVQALLRRMLLLLPTLSGLADRHRALVRHTGSNAGGQDDWGRLLQQSHEFRTQQTAQLLDECGTLLAHLDDRSVPTPLSPEERRHGIALHADAGAALLSGLAAAIAILVCCAIWIGTGWADGAVSAMMTGVFCCLFAAHDNPVPMMLRFGGALLAALPVAGFYLFVLMPLVDGFVPLALLLLPPLLLAGAIIPHPHWGMTGAAAMMGFANALALQESFHANFARFINANIGQVLGLLVAAGVTAGLRTAGADAAIARVKVRLRADLVRLASAATPPGRTAVLGRTTDRLALITQRLGDATEEAAASLREVRIAMNIVTIQHLQAQAERKLSHALRRVLRDVARLYGGKHEALPPPRLLARIDVALRLMVADPSRWERLSGEILGGNPAEGLAALVALRRNLYPDAPGFSCGDRP</sequence>
<evidence type="ECO:0000256" key="2">
    <source>
        <dbReference type="ARBA" id="ARBA00022448"/>
    </source>
</evidence>
<comment type="subcellular location">
    <subcellularLocation>
        <location evidence="1">Cell membrane</location>
        <topology evidence="1">Multi-pass membrane protein</topology>
    </subcellularLocation>
</comment>
<dbReference type="EMBL" id="JALHLE010000001">
    <property type="protein sequence ID" value="MCJ2176962.1"/>
    <property type="molecule type" value="Genomic_DNA"/>
</dbReference>
<dbReference type="Proteomes" id="UP001162880">
    <property type="component" value="Unassembled WGS sequence"/>
</dbReference>
<dbReference type="Pfam" id="PF04632">
    <property type="entry name" value="FUSC"/>
    <property type="match status" value="1"/>
</dbReference>
<keyword evidence="4 7" id="KW-0812">Transmembrane</keyword>
<evidence type="ECO:0000256" key="7">
    <source>
        <dbReference type="SAM" id="Phobius"/>
    </source>
</evidence>